<feature type="compositionally biased region" description="Basic residues" evidence="1">
    <location>
        <begin position="183"/>
        <end position="197"/>
    </location>
</feature>
<dbReference type="Pfam" id="PF01797">
    <property type="entry name" value="Y1_Tnp"/>
    <property type="match status" value="1"/>
</dbReference>
<gene>
    <name evidence="3" type="ORF">DB30_01864</name>
</gene>
<feature type="domain" description="Transposase IS200-like" evidence="2">
    <location>
        <begin position="30"/>
        <end position="145"/>
    </location>
</feature>
<dbReference type="Gene3D" id="3.30.70.1290">
    <property type="entry name" value="Transposase IS200-like"/>
    <property type="match status" value="1"/>
</dbReference>
<sequence length="342" mass="38700">MKFRPTANSLQTPTKRADTAHVATPPRFIHEEQTAFITCKAVGRGFRFVPTAQVTETLLFVLAHACAKNDVSLHEVVYMSNHFHILLTAHSACLPDFVKELNSLTARTLNALRKSSGTNIEKGYGLVEPQDDGKVLEHAVYTLTNPCASDLVTRARHWKGVTTARMRYGEEIVLQKPRYGLWARKKPGTKPKKRKRPDARTPSKRDRSTIPETVKLRLVRPPIMPELSDDELRDLVLERVGVRENELEARRQKAGKKVVKMRNVQKQPWAMMPGAEELFGVRPTVSATDKEKRIAALGRKKAFEKAYAEARERWLGGEKDVEFPVGTWLMCQRYGARSAAYS</sequence>
<proteinExistence type="predicted"/>
<dbReference type="Proteomes" id="UP000031599">
    <property type="component" value="Unassembled WGS sequence"/>
</dbReference>
<organism evidence="3 4">
    <name type="scientific">Enhygromyxa salina</name>
    <dbReference type="NCBI Taxonomy" id="215803"/>
    <lineage>
        <taxon>Bacteria</taxon>
        <taxon>Pseudomonadati</taxon>
        <taxon>Myxococcota</taxon>
        <taxon>Polyangia</taxon>
        <taxon>Nannocystales</taxon>
        <taxon>Nannocystaceae</taxon>
        <taxon>Enhygromyxa</taxon>
    </lineage>
</organism>
<evidence type="ECO:0000256" key="1">
    <source>
        <dbReference type="SAM" id="MobiDB-lite"/>
    </source>
</evidence>
<dbReference type="SMART" id="SM01321">
    <property type="entry name" value="Y1_Tnp"/>
    <property type="match status" value="1"/>
</dbReference>
<accession>A0A0C2CLR8</accession>
<feature type="region of interest" description="Disordered" evidence="1">
    <location>
        <begin position="1"/>
        <end position="20"/>
    </location>
</feature>
<dbReference type="InterPro" id="IPR002686">
    <property type="entry name" value="Transposase_17"/>
</dbReference>
<feature type="compositionally biased region" description="Basic and acidic residues" evidence="1">
    <location>
        <begin position="198"/>
        <end position="209"/>
    </location>
</feature>
<dbReference type="GO" id="GO:0004803">
    <property type="term" value="F:transposase activity"/>
    <property type="evidence" value="ECO:0007669"/>
    <property type="project" value="InterPro"/>
</dbReference>
<dbReference type="AlphaFoldDB" id="A0A0C2CLR8"/>
<dbReference type="GO" id="GO:0006313">
    <property type="term" value="P:DNA transposition"/>
    <property type="evidence" value="ECO:0007669"/>
    <property type="project" value="InterPro"/>
</dbReference>
<dbReference type="InterPro" id="IPR036515">
    <property type="entry name" value="Transposase_17_sf"/>
</dbReference>
<reference evidence="3 4" key="1">
    <citation type="submission" date="2014-12" db="EMBL/GenBank/DDBJ databases">
        <title>Genome assembly of Enhygromyxa salina DSM 15201.</title>
        <authorList>
            <person name="Sharma G."/>
            <person name="Subramanian S."/>
        </authorList>
    </citation>
    <scope>NUCLEOTIDE SEQUENCE [LARGE SCALE GENOMIC DNA]</scope>
    <source>
        <strain evidence="3 4">DSM 15201</strain>
    </source>
</reference>
<dbReference type="GO" id="GO:0003677">
    <property type="term" value="F:DNA binding"/>
    <property type="evidence" value="ECO:0007669"/>
    <property type="project" value="InterPro"/>
</dbReference>
<feature type="region of interest" description="Disordered" evidence="1">
    <location>
        <begin position="183"/>
        <end position="209"/>
    </location>
</feature>
<dbReference type="SUPFAM" id="SSF143422">
    <property type="entry name" value="Transposase IS200-like"/>
    <property type="match status" value="1"/>
</dbReference>
<evidence type="ECO:0000259" key="2">
    <source>
        <dbReference type="SMART" id="SM01321"/>
    </source>
</evidence>
<comment type="caution">
    <text evidence="3">The sequence shown here is derived from an EMBL/GenBank/DDBJ whole genome shotgun (WGS) entry which is preliminary data.</text>
</comment>
<evidence type="ECO:0000313" key="3">
    <source>
        <dbReference type="EMBL" id="KIG12181.1"/>
    </source>
</evidence>
<evidence type="ECO:0000313" key="4">
    <source>
        <dbReference type="Proteomes" id="UP000031599"/>
    </source>
</evidence>
<name>A0A0C2CLR8_9BACT</name>
<protein>
    <recommendedName>
        <fullName evidence="2">Transposase IS200-like domain-containing protein</fullName>
    </recommendedName>
</protein>
<feature type="compositionally biased region" description="Polar residues" evidence="1">
    <location>
        <begin position="1"/>
        <end position="14"/>
    </location>
</feature>
<dbReference type="EMBL" id="JMCC02000147">
    <property type="protein sequence ID" value="KIG12181.1"/>
    <property type="molecule type" value="Genomic_DNA"/>
</dbReference>